<accession>A0A9W6RVP0</accession>
<feature type="region of interest" description="Disordered" evidence="1">
    <location>
        <begin position="1"/>
        <end position="34"/>
    </location>
</feature>
<comment type="caution">
    <text evidence="2">The sequence shown here is derived from an EMBL/GenBank/DDBJ whole genome shotgun (WGS) entry which is preliminary data.</text>
</comment>
<gene>
    <name evidence="2" type="ORF">Airi01_090220</name>
</gene>
<reference evidence="2" key="1">
    <citation type="submission" date="2023-03" db="EMBL/GenBank/DDBJ databases">
        <title>Actinoallomurus iriomotensis NBRC 103681.</title>
        <authorList>
            <person name="Ichikawa N."/>
            <person name="Sato H."/>
            <person name="Tonouchi N."/>
        </authorList>
    </citation>
    <scope>NUCLEOTIDE SEQUENCE</scope>
    <source>
        <strain evidence="2">NBRC 103681</strain>
    </source>
</reference>
<dbReference type="AlphaFoldDB" id="A0A9W6RVP0"/>
<evidence type="ECO:0000256" key="1">
    <source>
        <dbReference type="SAM" id="MobiDB-lite"/>
    </source>
</evidence>
<feature type="region of interest" description="Disordered" evidence="1">
    <location>
        <begin position="49"/>
        <end position="71"/>
    </location>
</feature>
<feature type="compositionally biased region" description="Basic and acidic residues" evidence="1">
    <location>
        <begin position="55"/>
        <end position="71"/>
    </location>
</feature>
<evidence type="ECO:0000313" key="2">
    <source>
        <dbReference type="EMBL" id="GLY80755.1"/>
    </source>
</evidence>
<proteinExistence type="predicted"/>
<protein>
    <submittedName>
        <fullName evidence="2">Uncharacterized protein</fullName>
    </submittedName>
</protein>
<dbReference type="EMBL" id="BSTJ01000016">
    <property type="protein sequence ID" value="GLY80755.1"/>
    <property type="molecule type" value="Genomic_DNA"/>
</dbReference>
<organism evidence="2 3">
    <name type="scientific">Actinoallomurus iriomotensis</name>
    <dbReference type="NCBI Taxonomy" id="478107"/>
    <lineage>
        <taxon>Bacteria</taxon>
        <taxon>Bacillati</taxon>
        <taxon>Actinomycetota</taxon>
        <taxon>Actinomycetes</taxon>
        <taxon>Streptosporangiales</taxon>
        <taxon>Thermomonosporaceae</taxon>
        <taxon>Actinoallomurus</taxon>
    </lineage>
</organism>
<name>A0A9W6RVP0_9ACTN</name>
<evidence type="ECO:0000313" key="3">
    <source>
        <dbReference type="Proteomes" id="UP001165135"/>
    </source>
</evidence>
<dbReference type="Proteomes" id="UP001165135">
    <property type="component" value="Unassembled WGS sequence"/>
</dbReference>
<sequence>MPALGQAGTADSRPRPGEDVTGEQGCGSACAPSSDRATYLSRFLTVTSANPRGRAQMEPEKVSQRDGEPVS</sequence>